<protein>
    <recommendedName>
        <fullName evidence="3">DYW domain-containing protein</fullName>
    </recommendedName>
</protein>
<dbReference type="Proteomes" id="UP000636800">
    <property type="component" value="Unassembled WGS sequence"/>
</dbReference>
<dbReference type="PROSITE" id="PS51375">
    <property type="entry name" value="PPR"/>
    <property type="match status" value="1"/>
</dbReference>
<dbReference type="Gene3D" id="1.25.40.10">
    <property type="entry name" value="Tetratricopeptide repeat domain"/>
    <property type="match status" value="2"/>
</dbReference>
<evidence type="ECO:0000256" key="2">
    <source>
        <dbReference type="PROSITE-ProRule" id="PRU00708"/>
    </source>
</evidence>
<evidence type="ECO:0000256" key="1">
    <source>
        <dbReference type="ARBA" id="ARBA00022737"/>
    </source>
</evidence>
<feature type="repeat" description="PPR" evidence="2">
    <location>
        <begin position="5"/>
        <end position="39"/>
    </location>
</feature>
<feature type="domain" description="DYW" evidence="3">
    <location>
        <begin position="213"/>
        <end position="278"/>
    </location>
</feature>
<dbReference type="GO" id="GO:0008270">
    <property type="term" value="F:zinc ion binding"/>
    <property type="evidence" value="ECO:0007669"/>
    <property type="project" value="InterPro"/>
</dbReference>
<keyword evidence="5" id="KW-1185">Reference proteome</keyword>
<dbReference type="Pfam" id="PF14432">
    <property type="entry name" value="DYW_deaminase"/>
    <property type="match status" value="1"/>
</dbReference>
<dbReference type="OrthoDB" id="735844at2759"/>
<dbReference type="NCBIfam" id="TIGR01571">
    <property type="entry name" value="A_thal_Cys_rich"/>
    <property type="match status" value="1"/>
</dbReference>
<organism evidence="4 5">
    <name type="scientific">Vanilla planifolia</name>
    <name type="common">Vanilla</name>
    <dbReference type="NCBI Taxonomy" id="51239"/>
    <lineage>
        <taxon>Eukaryota</taxon>
        <taxon>Viridiplantae</taxon>
        <taxon>Streptophyta</taxon>
        <taxon>Embryophyta</taxon>
        <taxon>Tracheophyta</taxon>
        <taxon>Spermatophyta</taxon>
        <taxon>Magnoliopsida</taxon>
        <taxon>Liliopsida</taxon>
        <taxon>Asparagales</taxon>
        <taxon>Orchidaceae</taxon>
        <taxon>Vanilloideae</taxon>
        <taxon>Vanilleae</taxon>
        <taxon>Vanilla</taxon>
    </lineage>
</organism>
<dbReference type="InterPro" id="IPR032867">
    <property type="entry name" value="DYW_dom"/>
</dbReference>
<dbReference type="Pfam" id="PF04749">
    <property type="entry name" value="PLAC8"/>
    <property type="match status" value="1"/>
</dbReference>
<dbReference type="AlphaFoldDB" id="A0A835PF38"/>
<dbReference type="NCBIfam" id="TIGR00756">
    <property type="entry name" value="PPR"/>
    <property type="match status" value="1"/>
</dbReference>
<evidence type="ECO:0000313" key="4">
    <source>
        <dbReference type="EMBL" id="KAG0451230.1"/>
    </source>
</evidence>
<dbReference type="InterPro" id="IPR006461">
    <property type="entry name" value="PLAC_motif_containing"/>
</dbReference>
<proteinExistence type="predicted"/>
<dbReference type="PANTHER" id="PTHR47926">
    <property type="entry name" value="PENTATRICOPEPTIDE REPEAT-CONTAINING PROTEIN"/>
    <property type="match status" value="1"/>
</dbReference>
<dbReference type="InterPro" id="IPR046960">
    <property type="entry name" value="PPR_At4g14850-like_plant"/>
</dbReference>
<dbReference type="InterPro" id="IPR002885">
    <property type="entry name" value="PPR_rpt"/>
</dbReference>
<evidence type="ECO:0000313" key="5">
    <source>
        <dbReference type="Proteomes" id="UP000636800"/>
    </source>
</evidence>
<comment type="caution">
    <text evidence="4">The sequence shown here is derived from an EMBL/GenBank/DDBJ whole genome shotgun (WGS) entry which is preliminary data.</text>
</comment>
<sequence>MRTRNVVSWSTIIGGYAINGNSRKALDLFYQMRSEGVPPNDVTMLAVLSACSHAGLVRKGKELFRSLDKPTVEHCAAIVDLLGRSGHLHEAYTFIQSMPITPDAGVWGALLSACSIYRDTELGEIAADEILRLAPEVPSYQILLSNMYVALGRWGDAEKIRERMRRSGLRKVGAYSSVELNGEVHVFYEGSHSQSKEMNRVLSELTGRVRSIGYEPESSVALHDVEEEEKQAALLVHSERLAIAFSIIHSKVEGSPLRIMKNLRICYDCHEFFKHVSKNGTSLNASIAKNGVGAQRLILKMRKILLHLTLASKTDRTERWIGLISTTTVYSNQPLSNRGSPEAGAFSSKCNSNLPILARNPVSFLHGTDNAGINHVPISSPSAPPPPPPPPPPITTMQYPLVLPAQMLAPAPWSTGLCDCFDDVGNCCLTFFCPCVTFGRIVGVVDRGSTSCEAGGGLYALILCLTGCQWVYSCFYRSKMRSLFYLEETPCADCIVHLCCETCALAQEYRELSNRGFRLHLGWKGNLLRQKAMQAPVVEGGMCR</sequence>
<keyword evidence="1" id="KW-0677">Repeat</keyword>
<dbReference type="InterPro" id="IPR046848">
    <property type="entry name" value="E_motif"/>
</dbReference>
<dbReference type="FunFam" id="1.25.40.10:FF:000090">
    <property type="entry name" value="Pentatricopeptide repeat-containing protein, chloroplastic"/>
    <property type="match status" value="1"/>
</dbReference>
<dbReference type="InterPro" id="IPR011990">
    <property type="entry name" value="TPR-like_helical_dom_sf"/>
</dbReference>
<reference evidence="4 5" key="1">
    <citation type="journal article" date="2020" name="Nat. Food">
        <title>A phased Vanilla planifolia genome enables genetic improvement of flavour and production.</title>
        <authorList>
            <person name="Hasing T."/>
            <person name="Tang H."/>
            <person name="Brym M."/>
            <person name="Khazi F."/>
            <person name="Huang T."/>
            <person name="Chambers A.H."/>
        </authorList>
    </citation>
    <scope>NUCLEOTIDE SEQUENCE [LARGE SCALE GENOMIC DNA]</scope>
    <source>
        <tissue evidence="4">Leaf</tissue>
    </source>
</reference>
<dbReference type="EMBL" id="JADCNL010000069">
    <property type="protein sequence ID" value="KAG0451230.1"/>
    <property type="molecule type" value="Genomic_DNA"/>
</dbReference>
<evidence type="ECO:0000259" key="3">
    <source>
        <dbReference type="Pfam" id="PF14432"/>
    </source>
</evidence>
<gene>
    <name evidence="4" type="ORF">HPP92_026530</name>
</gene>
<dbReference type="Pfam" id="PF13041">
    <property type="entry name" value="PPR_2"/>
    <property type="match status" value="1"/>
</dbReference>
<name>A0A835PF38_VANPL</name>
<accession>A0A835PF38</accession>
<dbReference type="GO" id="GO:0003723">
    <property type="term" value="F:RNA binding"/>
    <property type="evidence" value="ECO:0007669"/>
    <property type="project" value="InterPro"/>
</dbReference>
<dbReference type="GO" id="GO:0009451">
    <property type="term" value="P:RNA modification"/>
    <property type="evidence" value="ECO:0007669"/>
    <property type="project" value="InterPro"/>
</dbReference>
<dbReference type="Pfam" id="PF20431">
    <property type="entry name" value="E_motif"/>
    <property type="match status" value="1"/>
</dbReference>